<keyword evidence="3" id="KW-1185">Reference proteome</keyword>
<keyword evidence="1" id="KW-0732">Signal</keyword>
<dbReference type="EMBL" id="JAPDIQ010000004">
    <property type="protein sequence ID" value="MDH4763414.1"/>
    <property type="molecule type" value="Genomic_DNA"/>
</dbReference>
<feature type="signal peptide" evidence="1">
    <location>
        <begin position="1"/>
        <end position="28"/>
    </location>
</feature>
<organism evidence="2 3">
    <name type="scientific">Pseudomonas flavocrustae</name>
    <dbReference type="NCBI Taxonomy" id="2991719"/>
    <lineage>
        <taxon>Bacteria</taxon>
        <taxon>Pseudomonadati</taxon>
        <taxon>Pseudomonadota</taxon>
        <taxon>Gammaproteobacteria</taxon>
        <taxon>Pseudomonadales</taxon>
        <taxon>Pseudomonadaceae</taxon>
        <taxon>Pseudomonas</taxon>
    </lineage>
</organism>
<protein>
    <submittedName>
        <fullName evidence="2">Rz1-like lysis system protein LysC</fullName>
    </submittedName>
</protein>
<evidence type="ECO:0000313" key="2">
    <source>
        <dbReference type="EMBL" id="MDH4763414.1"/>
    </source>
</evidence>
<sequence length="85" mass="8969">MKTPNSRLGLASLCLLLLAGCVSGPSSPEPRLTMTGCPVVTRCQLPSTNPRNNGELLDDSEALEAAWADCAAQVDMVYDAQQAHP</sequence>
<gene>
    <name evidence="2" type="primary">lysC</name>
    <name evidence="2" type="ORF">OMP44_10945</name>
</gene>
<dbReference type="Pfam" id="PF23793">
    <property type="entry name" value="LysC"/>
    <property type="match status" value="1"/>
</dbReference>
<dbReference type="PROSITE" id="PS51257">
    <property type="entry name" value="PROKAR_LIPOPROTEIN"/>
    <property type="match status" value="1"/>
</dbReference>
<dbReference type="NCBIfam" id="NF038368">
    <property type="entry name" value="P2_Rz1"/>
    <property type="match status" value="1"/>
</dbReference>
<accession>A0ABT6IFY7</accession>
<dbReference type="Proteomes" id="UP001157461">
    <property type="component" value="Unassembled WGS sequence"/>
</dbReference>
<proteinExistence type="predicted"/>
<evidence type="ECO:0000256" key="1">
    <source>
        <dbReference type="SAM" id="SignalP"/>
    </source>
</evidence>
<name>A0ABT6IFY7_9PSED</name>
<reference evidence="2 3" key="1">
    <citation type="submission" date="2022-10" db="EMBL/GenBank/DDBJ databases">
        <title>A novel Pseudomonas species, isolated from Passiflora incarnata leaves.</title>
        <authorList>
            <person name="Cueva-Yesquen L.G."/>
            <person name="Fantinatti-Garboggini F."/>
        </authorList>
    </citation>
    <scope>NUCLEOTIDE SEQUENCE [LARGE SCALE GENOMIC DNA]</scope>
    <source>
        <strain evidence="2 3">CBMAI 2609</strain>
    </source>
</reference>
<feature type="chain" id="PRO_5046665127" evidence="1">
    <location>
        <begin position="29"/>
        <end position="85"/>
    </location>
</feature>
<evidence type="ECO:0000313" key="3">
    <source>
        <dbReference type="Proteomes" id="UP001157461"/>
    </source>
</evidence>
<dbReference type="InterPro" id="IPR047737">
    <property type="entry name" value="LysC"/>
</dbReference>
<dbReference type="RefSeq" id="WP_280307957.1">
    <property type="nucleotide sequence ID" value="NZ_JAPDIQ010000004.1"/>
</dbReference>
<dbReference type="InterPro" id="IPR058979">
    <property type="entry name" value="LysC-like"/>
</dbReference>
<comment type="caution">
    <text evidence="2">The sequence shown here is derived from an EMBL/GenBank/DDBJ whole genome shotgun (WGS) entry which is preliminary data.</text>
</comment>